<protein>
    <recommendedName>
        <fullName evidence="1">J domain-containing protein</fullName>
    </recommendedName>
</protein>
<dbReference type="PROSITE" id="PS50076">
    <property type="entry name" value="DNAJ_2"/>
    <property type="match status" value="1"/>
</dbReference>
<dbReference type="InterPro" id="IPR015943">
    <property type="entry name" value="WD40/YVTN_repeat-like_dom_sf"/>
</dbReference>
<dbReference type="Pfam" id="PF00226">
    <property type="entry name" value="DnaJ"/>
    <property type="match status" value="1"/>
</dbReference>
<proteinExistence type="predicted"/>
<organism evidence="2 3">
    <name type="scientific">Triparma verrucosa</name>
    <dbReference type="NCBI Taxonomy" id="1606542"/>
    <lineage>
        <taxon>Eukaryota</taxon>
        <taxon>Sar</taxon>
        <taxon>Stramenopiles</taxon>
        <taxon>Ochrophyta</taxon>
        <taxon>Bolidophyceae</taxon>
        <taxon>Parmales</taxon>
        <taxon>Triparmaceae</taxon>
        <taxon>Triparma</taxon>
    </lineage>
</organism>
<dbReference type="SUPFAM" id="SSF50978">
    <property type="entry name" value="WD40 repeat-like"/>
    <property type="match status" value="1"/>
</dbReference>
<dbReference type="EMBL" id="BRXX01000246">
    <property type="protein sequence ID" value="GMI00309.1"/>
    <property type="molecule type" value="Genomic_DNA"/>
</dbReference>
<dbReference type="InterPro" id="IPR001623">
    <property type="entry name" value="DnaJ_domain"/>
</dbReference>
<keyword evidence="3" id="KW-1185">Reference proteome</keyword>
<dbReference type="Gene3D" id="2.130.10.10">
    <property type="entry name" value="YVTN repeat-like/Quinoprotein amine dehydrogenase"/>
    <property type="match status" value="1"/>
</dbReference>
<dbReference type="PANTHER" id="PTHR31350">
    <property type="entry name" value="SI:DKEY-261L7.2"/>
    <property type="match status" value="1"/>
</dbReference>
<dbReference type="InterPro" id="IPR036322">
    <property type="entry name" value="WD40_repeat_dom_sf"/>
</dbReference>
<gene>
    <name evidence="2" type="ORF">TrVE_jg1836</name>
</gene>
<evidence type="ECO:0000313" key="3">
    <source>
        <dbReference type="Proteomes" id="UP001165160"/>
    </source>
</evidence>
<dbReference type="Proteomes" id="UP001165160">
    <property type="component" value="Unassembled WGS sequence"/>
</dbReference>
<dbReference type="InterPro" id="IPR032698">
    <property type="entry name" value="SirB1_N"/>
</dbReference>
<dbReference type="PANTHER" id="PTHR31350:SF27">
    <property type="entry name" value="HEMIMETHYLATED DNA-BINDING DOMAIN-CONTAINING PROTEIN"/>
    <property type="match status" value="1"/>
</dbReference>
<name>A0A9W7F239_9STRA</name>
<dbReference type="SMART" id="SM00271">
    <property type="entry name" value="DnaJ"/>
    <property type="match status" value="1"/>
</dbReference>
<dbReference type="InterPro" id="IPR036869">
    <property type="entry name" value="J_dom_sf"/>
</dbReference>
<dbReference type="CDD" id="cd06257">
    <property type="entry name" value="DnaJ"/>
    <property type="match status" value="1"/>
</dbReference>
<reference evidence="3" key="1">
    <citation type="journal article" date="2023" name="Commun. Biol.">
        <title>Genome analysis of Parmales, the sister group of diatoms, reveals the evolutionary specialization of diatoms from phago-mixotrophs to photoautotrophs.</title>
        <authorList>
            <person name="Ban H."/>
            <person name="Sato S."/>
            <person name="Yoshikawa S."/>
            <person name="Yamada K."/>
            <person name="Nakamura Y."/>
            <person name="Ichinomiya M."/>
            <person name="Sato N."/>
            <person name="Blanc-Mathieu R."/>
            <person name="Endo H."/>
            <person name="Kuwata A."/>
            <person name="Ogata H."/>
        </authorList>
    </citation>
    <scope>NUCLEOTIDE SEQUENCE [LARGE SCALE GENOMIC DNA]</scope>
    <source>
        <strain evidence="3">NIES 3699</strain>
    </source>
</reference>
<dbReference type="Pfam" id="PF13369">
    <property type="entry name" value="Transglut_core2"/>
    <property type="match status" value="1"/>
</dbReference>
<feature type="domain" description="J" evidence="1">
    <location>
        <begin position="5"/>
        <end position="73"/>
    </location>
</feature>
<accession>A0A9W7F239</accession>
<dbReference type="PRINTS" id="PR00625">
    <property type="entry name" value="JDOMAIN"/>
</dbReference>
<comment type="caution">
    <text evidence="2">The sequence shown here is derived from an EMBL/GenBank/DDBJ whole genome shotgun (WGS) entry which is preliminary data.</text>
</comment>
<dbReference type="AlphaFoldDB" id="A0A9W7F239"/>
<sequence length="958" mass="106505">MDVKTAFETLDLPRTATIPQITKRYRQLALSHHPDRRGAASSPSSSQDFVNISNAYEALTKSSSSVPVHDSTTGHDSSSLSTKVEVTGGFIGVVRCLTVHNNELLIVSTDSCTFAFRLSPTAVLLPTVLSPSPSLCSSSTNKTFLITENNTIKEYTAADIQQIKTYDTGDDKITSLQHDDLSIQYTTENTLCSVCRATSAVDEVHASNINLNTTTTAKIIKIEFLKKGYVSVTTSDQQGIIFRFDSDAILPNSEVGAHGSDDEEDWFPDPDLPPPPATAQHVKSTLTIPPSTPTLIQEAPVYDLDANSTTLICVSQSKCHSYSIEADKNNNYNYTLNASLEPDSPPSILYSCKLTQNYIICSGASGRVHVFNNATFTPFKSFSCVEKSTCFLNTDTINCLASCNDSRIFVGGYQGVRIWNDDEMNSTIASAPSHPALNLTLIPFDIVRTHIFKYLTSLETFLLNFAAQVNTSFSSAFRADNVPQTLIRATHFNRGGASNPAVPTMAYEDSLTFLQDSFKIRDFVLEAFYFTQRRYLNCTVAVGPDLQFFECVGREIDFAMQLFGSLYLGVDAFFEVMENITERLQDVFDTSNPGPVADLKITISRVRDSMRSAPSDALYFCGGLLCGLLSRGADLIPYKSKDGKFIGIDLINANWVLTCLLEPEHMLKLHSQEECVSRIEALALSFVEKLRSHDFKEYTFETHKEFILDAAKATFTEAGFSGNRTSYYDPKNSFLSFVLKTKSGNPISLSVLYCEVVSRGLKKFFSDEKLKLDIVVRGLNFPSHFMVSMFQVETKPPGKGLVLSALYVDAFEGYQTLSPTDIIGISANMRMSSHEVQTILDNSTPKNKITSTGISARNNNIQIFERVLNNLRNSEGANNTTHRSRMSEGDRMFHSYKMAILAYVQLENQKQLPYNADDEFDMKKRMYMVRNCFAGLEGFSKKLKVYDVVVKLLKMKGY</sequence>
<evidence type="ECO:0000259" key="1">
    <source>
        <dbReference type="PROSITE" id="PS50076"/>
    </source>
</evidence>
<dbReference type="Gene3D" id="1.10.287.110">
    <property type="entry name" value="DnaJ domain"/>
    <property type="match status" value="1"/>
</dbReference>
<dbReference type="SUPFAM" id="SSF46565">
    <property type="entry name" value="Chaperone J-domain"/>
    <property type="match status" value="1"/>
</dbReference>
<evidence type="ECO:0000313" key="2">
    <source>
        <dbReference type="EMBL" id="GMI00309.1"/>
    </source>
</evidence>